<evidence type="ECO:0000313" key="3">
    <source>
        <dbReference type="Proteomes" id="UP000610746"/>
    </source>
</evidence>
<comment type="caution">
    <text evidence="2">The sequence shown here is derived from an EMBL/GenBank/DDBJ whole genome shotgun (WGS) entry which is preliminary data.</text>
</comment>
<sequence>MMEKTVKQFFETSTDSKVESILTLPQSGSSRSNFILESNGKKFVITHNENLAENNAFFYFSTIFSGLNLNSPSILAISEDGKMYLQDFVGDQTLSEIITENGTNEKVKSLVKQTLQKLFQLQIATENKVDYSQTFEYEEYNRFPIQNDLFYFKNMFIDVLELPYHKLSLLQDFENLVKSVEGLQPKTLMIRDFQARNIMVNSTDEVHFIDYQSAMKGPAMYDVISFLFQAKANFSAEFKNEMLEFYINLWQDEQSKKNLQNSIYLLQLVRYLQVLGAYGFRGLIQKKKHFLESIPKGVKNIVEFAENWEKMKSYPELQKLILSLKLDEVKLNLKG</sequence>
<dbReference type="SUPFAM" id="SSF56112">
    <property type="entry name" value="Protein kinase-like (PK-like)"/>
    <property type="match status" value="1"/>
</dbReference>
<dbReference type="Pfam" id="PF01636">
    <property type="entry name" value="APH"/>
    <property type="match status" value="1"/>
</dbReference>
<keyword evidence="2" id="KW-0418">Kinase</keyword>
<dbReference type="EMBL" id="JABSNO010000007">
    <property type="protein sequence ID" value="NRS92166.1"/>
    <property type="molecule type" value="Genomic_DNA"/>
</dbReference>
<protein>
    <submittedName>
        <fullName evidence="2">Aminoglycoside/choline kinase family phosphotransferase</fullName>
    </submittedName>
</protein>
<dbReference type="GO" id="GO:0016301">
    <property type="term" value="F:kinase activity"/>
    <property type="evidence" value="ECO:0007669"/>
    <property type="project" value="UniProtKB-KW"/>
</dbReference>
<dbReference type="Gene3D" id="3.90.1200.10">
    <property type="match status" value="1"/>
</dbReference>
<accession>A0A8J8G707</accession>
<keyword evidence="3" id="KW-1185">Reference proteome</keyword>
<evidence type="ECO:0000259" key="1">
    <source>
        <dbReference type="Pfam" id="PF01636"/>
    </source>
</evidence>
<reference evidence="2" key="1">
    <citation type="submission" date="2020-05" db="EMBL/GenBank/DDBJ databases">
        <title>Genomic Encyclopedia of Type Strains, Phase IV (KMG-V): Genome sequencing to study the core and pangenomes of soil and plant-associated prokaryotes.</title>
        <authorList>
            <person name="Whitman W."/>
        </authorList>
    </citation>
    <scope>NUCLEOTIDE SEQUENCE</scope>
    <source>
        <strain evidence="2">16F</strain>
    </source>
</reference>
<dbReference type="Proteomes" id="UP000610746">
    <property type="component" value="Unassembled WGS sequence"/>
</dbReference>
<evidence type="ECO:0000313" key="2">
    <source>
        <dbReference type="EMBL" id="NRS92166.1"/>
    </source>
</evidence>
<feature type="domain" description="Aminoglycoside phosphotransferase" evidence="1">
    <location>
        <begin position="24"/>
        <end position="250"/>
    </location>
</feature>
<dbReference type="InterPro" id="IPR002575">
    <property type="entry name" value="Aminoglycoside_PTrfase"/>
</dbReference>
<name>A0A8J8G707_9FLAO</name>
<keyword evidence="2" id="KW-0808">Transferase</keyword>
<dbReference type="InterPro" id="IPR011009">
    <property type="entry name" value="Kinase-like_dom_sf"/>
</dbReference>
<gene>
    <name evidence="2" type="ORF">HNQ03_001234</name>
</gene>
<dbReference type="RefSeq" id="WP_173778781.1">
    <property type="nucleotide sequence ID" value="NZ_JABSNO010000007.1"/>
</dbReference>
<proteinExistence type="predicted"/>
<dbReference type="AlphaFoldDB" id="A0A8J8G707"/>
<organism evidence="2 3">
    <name type="scientific">Frigoriflavimonas asaccharolytica</name>
    <dbReference type="NCBI Taxonomy" id="2735899"/>
    <lineage>
        <taxon>Bacteria</taxon>
        <taxon>Pseudomonadati</taxon>
        <taxon>Bacteroidota</taxon>
        <taxon>Flavobacteriia</taxon>
        <taxon>Flavobacteriales</taxon>
        <taxon>Weeksellaceae</taxon>
        <taxon>Frigoriflavimonas</taxon>
    </lineage>
</organism>